<dbReference type="InParanoid" id="A0A078ATA9"/>
<sequence length="214" mass="24960">MKRKEAHDIEHIEPKVELINYKIFFGISLISLYFLGEAFLLYMNPEKRQLMSDNYTRTYYRYQPTLREQFGNDFVDYVLTTPAYFSQNLKSFGLGLCLVYTLGSVAIVGSLTWMGWILMLAHCFQMVLKIQQSPTKIYESLNTEDAEYLAHHDFLMDLGILTMLFLVVSSVMHPKIKQEVGRQKVVQVSGKRDSGEIQQNVILQEQQKQKKRKL</sequence>
<gene>
    <name evidence="2" type="primary">Contig19362.g20526</name>
    <name evidence="2" type="ORF">STYLEM_13469</name>
</gene>
<keyword evidence="1" id="KW-0812">Transmembrane</keyword>
<dbReference type="EMBL" id="CCKQ01012773">
    <property type="protein sequence ID" value="CDW84407.1"/>
    <property type="molecule type" value="Genomic_DNA"/>
</dbReference>
<keyword evidence="3" id="KW-1185">Reference proteome</keyword>
<reference evidence="2 3" key="1">
    <citation type="submission" date="2014-06" db="EMBL/GenBank/DDBJ databases">
        <authorList>
            <person name="Swart Estienne"/>
        </authorList>
    </citation>
    <scope>NUCLEOTIDE SEQUENCE [LARGE SCALE GENOMIC DNA]</scope>
    <source>
        <strain evidence="2 3">130c</strain>
    </source>
</reference>
<evidence type="ECO:0000256" key="1">
    <source>
        <dbReference type="SAM" id="Phobius"/>
    </source>
</evidence>
<evidence type="ECO:0000313" key="2">
    <source>
        <dbReference type="EMBL" id="CDW84407.1"/>
    </source>
</evidence>
<dbReference type="Proteomes" id="UP000039865">
    <property type="component" value="Unassembled WGS sequence"/>
</dbReference>
<feature type="transmembrane region" description="Helical" evidence="1">
    <location>
        <begin position="92"/>
        <end position="119"/>
    </location>
</feature>
<protein>
    <submittedName>
        <fullName evidence="2">Uncharacterized protein</fullName>
    </submittedName>
</protein>
<accession>A0A078ATA9</accession>
<name>A0A078ATA9_STYLE</name>
<evidence type="ECO:0000313" key="3">
    <source>
        <dbReference type="Proteomes" id="UP000039865"/>
    </source>
</evidence>
<feature type="transmembrane region" description="Helical" evidence="1">
    <location>
        <begin position="23"/>
        <end position="42"/>
    </location>
</feature>
<proteinExistence type="predicted"/>
<dbReference type="AlphaFoldDB" id="A0A078ATA9"/>
<keyword evidence="1" id="KW-1133">Transmembrane helix</keyword>
<organism evidence="2 3">
    <name type="scientific">Stylonychia lemnae</name>
    <name type="common">Ciliate</name>
    <dbReference type="NCBI Taxonomy" id="5949"/>
    <lineage>
        <taxon>Eukaryota</taxon>
        <taxon>Sar</taxon>
        <taxon>Alveolata</taxon>
        <taxon>Ciliophora</taxon>
        <taxon>Intramacronucleata</taxon>
        <taxon>Spirotrichea</taxon>
        <taxon>Stichotrichia</taxon>
        <taxon>Sporadotrichida</taxon>
        <taxon>Oxytrichidae</taxon>
        <taxon>Stylonychinae</taxon>
        <taxon>Stylonychia</taxon>
    </lineage>
</organism>
<keyword evidence="1" id="KW-0472">Membrane</keyword>